<keyword evidence="1" id="KW-0472">Membrane</keyword>
<organism evidence="2">
    <name type="scientific">Anopheles darlingi</name>
    <name type="common">Mosquito</name>
    <dbReference type="NCBI Taxonomy" id="43151"/>
    <lineage>
        <taxon>Eukaryota</taxon>
        <taxon>Metazoa</taxon>
        <taxon>Ecdysozoa</taxon>
        <taxon>Arthropoda</taxon>
        <taxon>Hexapoda</taxon>
        <taxon>Insecta</taxon>
        <taxon>Pterygota</taxon>
        <taxon>Neoptera</taxon>
        <taxon>Endopterygota</taxon>
        <taxon>Diptera</taxon>
        <taxon>Nematocera</taxon>
        <taxon>Culicoidea</taxon>
        <taxon>Culicidae</taxon>
        <taxon>Anophelinae</taxon>
        <taxon>Anopheles</taxon>
    </lineage>
</organism>
<dbReference type="AlphaFoldDB" id="A0A2M4DQY7"/>
<keyword evidence="1" id="KW-1133">Transmembrane helix</keyword>
<feature type="transmembrane region" description="Helical" evidence="1">
    <location>
        <begin position="6"/>
        <end position="23"/>
    </location>
</feature>
<keyword evidence="1" id="KW-0812">Transmembrane</keyword>
<reference evidence="2" key="1">
    <citation type="submission" date="2018-01" db="EMBL/GenBank/DDBJ databases">
        <title>An insight into the sialome of Amazonian anophelines.</title>
        <authorList>
            <person name="Ribeiro J.M."/>
            <person name="Scarpassa V."/>
            <person name="Calvo E."/>
        </authorList>
    </citation>
    <scope>NUCLEOTIDE SEQUENCE</scope>
</reference>
<evidence type="ECO:0000256" key="1">
    <source>
        <dbReference type="SAM" id="Phobius"/>
    </source>
</evidence>
<name>A0A2M4DQY7_ANODA</name>
<evidence type="ECO:0000313" key="2">
    <source>
        <dbReference type="EMBL" id="MBW79568.1"/>
    </source>
</evidence>
<dbReference type="EMBL" id="GGFL01015390">
    <property type="protein sequence ID" value="MBW79568.1"/>
    <property type="molecule type" value="Transcribed_RNA"/>
</dbReference>
<proteinExistence type="predicted"/>
<accession>A0A2M4DQY7</accession>
<sequence length="85" mass="10127">MVNKVVFITVADLLITVMIVTVLRCKHGTIHHIDLYRSHRSLRLMKPIKPFENTMPYLNFTSQSIKLLNGIYGQLMPTMIWRWRW</sequence>
<protein>
    <submittedName>
        <fullName evidence="2">Putative secreted protein</fullName>
    </submittedName>
</protein>